<protein>
    <recommendedName>
        <fullName evidence="17">Mitochondrial basic amino acids transporter</fullName>
    </recommendedName>
    <alternativeName>
        <fullName evidence="21">Carnitine/acylcarnitine translocase-like</fullName>
    </alternativeName>
    <alternativeName>
        <fullName evidence="20">Mitochondrial carnitine/acylcarnitine carrier protein CACL</fullName>
    </alternativeName>
    <alternativeName>
        <fullName evidence="19">Mitochondrial ornithine transporter 3</fullName>
    </alternativeName>
    <alternativeName>
        <fullName evidence="18">Solute carrier family 25 member 29</fullName>
    </alternativeName>
</protein>
<evidence type="ECO:0000256" key="1">
    <source>
        <dbReference type="ARBA" id="ARBA00004448"/>
    </source>
</evidence>
<evidence type="ECO:0000256" key="8">
    <source>
        <dbReference type="ARBA" id="ARBA00022989"/>
    </source>
</evidence>
<dbReference type="GO" id="GO:0005743">
    <property type="term" value="C:mitochondrial inner membrane"/>
    <property type="evidence" value="ECO:0007669"/>
    <property type="project" value="UniProtKB-SubCell"/>
</dbReference>
<keyword evidence="5" id="KW-0677">Repeat</keyword>
<evidence type="ECO:0000256" key="23">
    <source>
        <dbReference type="RuleBase" id="RU000488"/>
    </source>
</evidence>
<comment type="similarity">
    <text evidence="2 23">Belongs to the mitochondrial carrier (TC 2.A.29) family.</text>
</comment>
<keyword evidence="4 22" id="KW-0812">Transmembrane</keyword>
<keyword evidence="6" id="KW-0999">Mitochondrion inner membrane</keyword>
<dbReference type="PRINTS" id="PR00926">
    <property type="entry name" value="MITOCARRIER"/>
</dbReference>
<comment type="subcellular location">
    <subcellularLocation>
        <location evidence="1">Mitochondrion inner membrane</location>
        <topology evidence="1">Multi-pass membrane protein</topology>
    </subcellularLocation>
</comment>
<evidence type="ECO:0000256" key="5">
    <source>
        <dbReference type="ARBA" id="ARBA00022737"/>
    </source>
</evidence>
<keyword evidence="7" id="KW-0029">Amino-acid transport</keyword>
<dbReference type="Proteomes" id="UP000235965">
    <property type="component" value="Unassembled WGS sequence"/>
</dbReference>
<feature type="repeat" description="Solcar" evidence="22">
    <location>
        <begin position="25"/>
        <end position="109"/>
    </location>
</feature>
<evidence type="ECO:0000256" key="10">
    <source>
        <dbReference type="ARBA" id="ARBA00023136"/>
    </source>
</evidence>
<name>A0A2J7RCT8_9NEOP</name>
<evidence type="ECO:0000256" key="11">
    <source>
        <dbReference type="ARBA" id="ARBA00049090"/>
    </source>
</evidence>
<evidence type="ECO:0000256" key="18">
    <source>
        <dbReference type="ARBA" id="ARBA00076491"/>
    </source>
</evidence>
<keyword evidence="26" id="KW-1185">Reference proteome</keyword>
<comment type="catalytic activity">
    <reaction evidence="16">
        <text>N(omega)-methyl-L-arginine(in) + L-arginine(out) = N(omega)-methyl-L-arginine(out) + L-arginine(in)</text>
        <dbReference type="Rhea" id="RHEA:72803"/>
        <dbReference type="ChEBI" id="CHEBI:32682"/>
        <dbReference type="ChEBI" id="CHEBI:114953"/>
    </reaction>
</comment>
<evidence type="ECO:0000256" key="21">
    <source>
        <dbReference type="ARBA" id="ARBA00080567"/>
    </source>
</evidence>
<comment type="catalytic activity">
    <reaction evidence="13">
        <text>L-histidine(out) + L-arginine(in) = L-histidine(in) + L-arginine(out)</text>
        <dbReference type="Rhea" id="RHEA:71063"/>
        <dbReference type="ChEBI" id="CHEBI:32682"/>
        <dbReference type="ChEBI" id="CHEBI:57595"/>
    </reaction>
</comment>
<evidence type="ECO:0000256" key="3">
    <source>
        <dbReference type="ARBA" id="ARBA00022448"/>
    </source>
</evidence>
<dbReference type="GO" id="GO:1990575">
    <property type="term" value="P:mitochondrial L-ornithine transmembrane transport"/>
    <property type="evidence" value="ECO:0007669"/>
    <property type="project" value="TreeGrafter"/>
</dbReference>
<evidence type="ECO:0000256" key="6">
    <source>
        <dbReference type="ARBA" id="ARBA00022792"/>
    </source>
</evidence>
<evidence type="ECO:0000256" key="13">
    <source>
        <dbReference type="ARBA" id="ARBA00050768"/>
    </source>
</evidence>
<dbReference type="Pfam" id="PF00153">
    <property type="entry name" value="Mito_carr"/>
    <property type="match status" value="3"/>
</dbReference>
<feature type="region of interest" description="Disordered" evidence="24">
    <location>
        <begin position="427"/>
        <end position="475"/>
    </location>
</feature>
<dbReference type="SUPFAM" id="SSF103506">
    <property type="entry name" value="Mitochondrial carrier"/>
    <property type="match status" value="1"/>
</dbReference>
<evidence type="ECO:0000256" key="19">
    <source>
        <dbReference type="ARBA" id="ARBA00078745"/>
    </source>
</evidence>
<comment type="catalytic activity">
    <reaction evidence="15">
        <text>L-ornithine(in) + L-arginine(out) = L-ornithine(out) + L-arginine(in)</text>
        <dbReference type="Rhea" id="RHEA:34991"/>
        <dbReference type="ChEBI" id="CHEBI:32682"/>
        <dbReference type="ChEBI" id="CHEBI:46911"/>
    </reaction>
</comment>
<evidence type="ECO:0000256" key="24">
    <source>
        <dbReference type="SAM" id="MobiDB-lite"/>
    </source>
</evidence>
<comment type="catalytic activity">
    <reaction evidence="14">
        <text>L-homoarginine(in) + L-arginine(out) = L-homoarginine(out) + L-arginine(in)</text>
        <dbReference type="Rhea" id="RHEA:72799"/>
        <dbReference type="ChEBI" id="CHEBI:32682"/>
        <dbReference type="ChEBI" id="CHEBI:143006"/>
    </reaction>
</comment>
<comment type="caution">
    <text evidence="25">The sequence shown here is derived from an EMBL/GenBank/DDBJ whole genome shotgun (WGS) entry which is preliminary data.</text>
</comment>
<evidence type="ECO:0000313" key="26">
    <source>
        <dbReference type="Proteomes" id="UP000235965"/>
    </source>
</evidence>
<keyword evidence="9" id="KW-0496">Mitochondrion</keyword>
<proteinExistence type="inferred from homology"/>
<evidence type="ECO:0000256" key="15">
    <source>
        <dbReference type="ARBA" id="ARBA00051921"/>
    </source>
</evidence>
<evidence type="ECO:0000256" key="16">
    <source>
        <dbReference type="ARBA" id="ARBA00052673"/>
    </source>
</evidence>
<evidence type="ECO:0000256" key="9">
    <source>
        <dbReference type="ARBA" id="ARBA00023128"/>
    </source>
</evidence>
<accession>A0A2J7RCT8</accession>
<keyword evidence="3 23" id="KW-0813">Transport</keyword>
<keyword evidence="8" id="KW-1133">Transmembrane helix</keyword>
<organism evidence="25 26">
    <name type="scientific">Cryptotermes secundus</name>
    <dbReference type="NCBI Taxonomy" id="105785"/>
    <lineage>
        <taxon>Eukaryota</taxon>
        <taxon>Metazoa</taxon>
        <taxon>Ecdysozoa</taxon>
        <taxon>Arthropoda</taxon>
        <taxon>Hexapoda</taxon>
        <taxon>Insecta</taxon>
        <taxon>Pterygota</taxon>
        <taxon>Neoptera</taxon>
        <taxon>Polyneoptera</taxon>
        <taxon>Dictyoptera</taxon>
        <taxon>Blattodea</taxon>
        <taxon>Blattoidea</taxon>
        <taxon>Termitoidae</taxon>
        <taxon>Kalotermitidae</taxon>
        <taxon>Cryptotermitinae</taxon>
        <taxon>Cryptotermes</taxon>
    </lineage>
</organism>
<dbReference type="EMBL" id="NEVH01005883">
    <property type="protein sequence ID" value="PNF38639.1"/>
    <property type="molecule type" value="Genomic_DNA"/>
</dbReference>
<dbReference type="STRING" id="105785.A0A2J7RCT8"/>
<sequence length="475" mass="52929">MEAEKMPSLSPQIQYERGNTAGPAIWPLTFISFGGCAGVLVGHPFDTIKVRLQTQSFRNPQYKGAVDCFTKIIRKESVGGLYKGMSSPMAGVAMVNAVVFGVYGNFQRHSPQPDALSSHFLAGAAAGFVQSFVCSPMELVKTRLQVQQHSAVPGGGCGGPMNCLSQVVKTEGFRGVFRGLGTTICREVPGFGLYFVAYEFMTRSAGDLSEPRPPVGTLRMLLAGGFSGTLSWVLTYPIDVVKSRLQVDGMGGVYRYSGFMDCLKKSIQTEGYGVMTRGLTSTILRAFPTNAATFTVVTWVIRWTDAKQAENTSGYVIEELVDLTVPEMSMTQKRYKRSNDDARLEITVFGLWESLEYKEKDMNNIFQWRKRILQNIMGSNIFCSEQLMPKYNPVISSDKGQRSRDLFCDKIKEDPCLEFQLFQGNKSSRMDREEVQDGSEDQDGAISQKQTTDSNTEKEPNHYEHKNDYYNSSVR</sequence>
<dbReference type="AlphaFoldDB" id="A0A2J7RCT8"/>
<dbReference type="PANTHER" id="PTHR45624:SF61">
    <property type="entry name" value="MITOCHONDRIAL BASIC AMINO ACIDS TRANSPORTER"/>
    <property type="match status" value="1"/>
</dbReference>
<evidence type="ECO:0000256" key="4">
    <source>
        <dbReference type="ARBA" id="ARBA00022692"/>
    </source>
</evidence>
<dbReference type="FunFam" id="1.50.40.10:FF:000037">
    <property type="entry name" value="Solute carrier family 25 member 29"/>
    <property type="match status" value="1"/>
</dbReference>
<feature type="repeat" description="Solcar" evidence="22">
    <location>
        <begin position="114"/>
        <end position="204"/>
    </location>
</feature>
<gene>
    <name evidence="25" type="primary">SLC25A29</name>
    <name evidence="25" type="ORF">B7P43_G01222</name>
</gene>
<dbReference type="InterPro" id="IPR023395">
    <property type="entry name" value="MCP_dom_sf"/>
</dbReference>
<dbReference type="PANTHER" id="PTHR45624">
    <property type="entry name" value="MITOCHONDRIAL BASIC AMINO ACIDS TRANSPORTER-RELATED"/>
    <property type="match status" value="1"/>
</dbReference>
<dbReference type="InterPro" id="IPR018108">
    <property type="entry name" value="MCP_transmembrane"/>
</dbReference>
<feature type="compositionally biased region" description="Polar residues" evidence="24">
    <location>
        <begin position="445"/>
        <end position="454"/>
    </location>
</feature>
<reference evidence="25 26" key="1">
    <citation type="submission" date="2017-12" db="EMBL/GenBank/DDBJ databases">
        <title>Hemimetabolous genomes reveal molecular basis of termite eusociality.</title>
        <authorList>
            <person name="Harrison M.C."/>
            <person name="Jongepier E."/>
            <person name="Robertson H.M."/>
            <person name="Arning N."/>
            <person name="Bitard-Feildel T."/>
            <person name="Chao H."/>
            <person name="Childers C.P."/>
            <person name="Dinh H."/>
            <person name="Doddapaneni H."/>
            <person name="Dugan S."/>
            <person name="Gowin J."/>
            <person name="Greiner C."/>
            <person name="Han Y."/>
            <person name="Hu H."/>
            <person name="Hughes D.S.T."/>
            <person name="Huylmans A.-K."/>
            <person name="Kemena C."/>
            <person name="Kremer L.P.M."/>
            <person name="Lee S.L."/>
            <person name="Lopez-Ezquerra A."/>
            <person name="Mallet L."/>
            <person name="Monroy-Kuhn J.M."/>
            <person name="Moser A."/>
            <person name="Murali S.C."/>
            <person name="Muzny D.M."/>
            <person name="Otani S."/>
            <person name="Piulachs M.-D."/>
            <person name="Poelchau M."/>
            <person name="Qu J."/>
            <person name="Schaub F."/>
            <person name="Wada-Katsumata A."/>
            <person name="Worley K.C."/>
            <person name="Xie Q."/>
            <person name="Ylla G."/>
            <person name="Poulsen M."/>
            <person name="Gibbs R.A."/>
            <person name="Schal C."/>
            <person name="Richards S."/>
            <person name="Belles X."/>
            <person name="Korb J."/>
            <person name="Bornberg-Bauer E."/>
        </authorList>
    </citation>
    <scope>NUCLEOTIDE SEQUENCE [LARGE SCALE GENOMIC DNA]</scope>
    <source>
        <tissue evidence="25">Whole body</tissue>
    </source>
</reference>
<comment type="catalytic activity">
    <reaction evidence="11">
        <text>L-lysine(out) + L-arginine(in) = L-lysine(in) + L-arginine(out)</text>
        <dbReference type="Rhea" id="RHEA:70827"/>
        <dbReference type="ChEBI" id="CHEBI:32551"/>
        <dbReference type="ChEBI" id="CHEBI:32682"/>
    </reaction>
</comment>
<feature type="repeat" description="Solcar" evidence="22">
    <location>
        <begin position="215"/>
        <end position="303"/>
    </location>
</feature>
<evidence type="ECO:0000256" key="22">
    <source>
        <dbReference type="PROSITE-ProRule" id="PRU00282"/>
    </source>
</evidence>
<dbReference type="InterPro" id="IPR002067">
    <property type="entry name" value="MCP"/>
</dbReference>
<evidence type="ECO:0000313" key="25">
    <source>
        <dbReference type="EMBL" id="PNF38639.1"/>
    </source>
</evidence>
<evidence type="ECO:0000256" key="20">
    <source>
        <dbReference type="ARBA" id="ARBA00079387"/>
    </source>
</evidence>
<dbReference type="OrthoDB" id="193856at2759"/>
<feature type="compositionally biased region" description="Basic and acidic residues" evidence="24">
    <location>
        <begin position="455"/>
        <end position="468"/>
    </location>
</feature>
<evidence type="ECO:0000256" key="12">
    <source>
        <dbReference type="ARBA" id="ARBA00050592"/>
    </source>
</evidence>
<evidence type="ECO:0000256" key="17">
    <source>
        <dbReference type="ARBA" id="ARBA00071763"/>
    </source>
</evidence>
<dbReference type="GO" id="GO:0005289">
    <property type="term" value="F:high-affinity L-arginine transmembrane transporter activity"/>
    <property type="evidence" value="ECO:0007669"/>
    <property type="project" value="TreeGrafter"/>
</dbReference>
<dbReference type="Gene3D" id="1.50.40.10">
    <property type="entry name" value="Mitochondrial carrier domain"/>
    <property type="match status" value="2"/>
</dbReference>
<evidence type="ECO:0000256" key="7">
    <source>
        <dbReference type="ARBA" id="ARBA00022970"/>
    </source>
</evidence>
<dbReference type="PROSITE" id="PS50920">
    <property type="entry name" value="SOLCAR"/>
    <property type="match status" value="3"/>
</dbReference>
<keyword evidence="10 22" id="KW-0472">Membrane</keyword>
<evidence type="ECO:0000256" key="14">
    <source>
        <dbReference type="ARBA" id="ARBA00051045"/>
    </source>
</evidence>
<dbReference type="FunCoup" id="A0A2J7RCT8">
    <property type="interactions" value="62"/>
</dbReference>
<evidence type="ECO:0000256" key="2">
    <source>
        <dbReference type="ARBA" id="ARBA00006375"/>
    </source>
</evidence>
<dbReference type="InterPro" id="IPR050567">
    <property type="entry name" value="Mitochondrial_Carrier"/>
</dbReference>
<comment type="catalytic activity">
    <reaction evidence="12">
        <text>L-histidine(out) = L-histidine(in)</text>
        <dbReference type="Rhea" id="RHEA:72807"/>
        <dbReference type="ChEBI" id="CHEBI:57595"/>
    </reaction>
</comment>
<dbReference type="InParanoid" id="A0A2J7RCT8"/>